<sequence>MKKIVTINQAVRIAKVLHLRGKNITLIGGCFDILHIGHIKFIREAEKLGGKLFIFLEPDEKVSLLKGNERPVFSQKERAEMLSSLISVAYIIKLPVLKNNADYDDLIKKLQPDVIAVTDNDPLIALKKNQAEKNGGKLIVLPFHKSLSSSKIAEILKEEHL</sequence>
<organism evidence="4 5">
    <name type="scientific">Candidatus Gottesmanbacteria bacterium GW2011_GWA2_42_18</name>
    <dbReference type="NCBI Taxonomy" id="1618442"/>
    <lineage>
        <taxon>Bacteria</taxon>
        <taxon>Candidatus Gottesmaniibacteriota</taxon>
    </lineage>
</organism>
<evidence type="ECO:0000313" key="5">
    <source>
        <dbReference type="Proteomes" id="UP000034320"/>
    </source>
</evidence>
<reference evidence="4 5" key="1">
    <citation type="journal article" date="2015" name="Nature">
        <title>rRNA introns, odd ribosomes, and small enigmatic genomes across a large radiation of phyla.</title>
        <authorList>
            <person name="Brown C.T."/>
            <person name="Hug L.A."/>
            <person name="Thomas B.C."/>
            <person name="Sharon I."/>
            <person name="Castelle C.J."/>
            <person name="Singh A."/>
            <person name="Wilkins M.J."/>
            <person name="Williams K.H."/>
            <person name="Banfield J.F."/>
        </authorList>
    </citation>
    <scope>NUCLEOTIDE SEQUENCE [LARGE SCALE GENOMIC DNA]</scope>
</reference>
<name>A0A0G1CDF9_9BACT</name>
<dbReference type="Gene3D" id="3.40.50.620">
    <property type="entry name" value="HUPs"/>
    <property type="match status" value="1"/>
</dbReference>
<evidence type="ECO:0000256" key="1">
    <source>
        <dbReference type="ARBA" id="ARBA00022679"/>
    </source>
</evidence>
<dbReference type="NCBIfam" id="TIGR00125">
    <property type="entry name" value="cyt_tran_rel"/>
    <property type="match status" value="1"/>
</dbReference>
<comment type="caution">
    <text evidence="4">The sequence shown here is derived from an EMBL/GenBank/DDBJ whole genome shotgun (WGS) entry which is preliminary data.</text>
</comment>
<dbReference type="EMBL" id="LCDD01000003">
    <property type="protein sequence ID" value="KKS47663.1"/>
    <property type="molecule type" value="Genomic_DNA"/>
</dbReference>
<dbReference type="InterPro" id="IPR050385">
    <property type="entry name" value="Archaeal_FAD_synthase"/>
</dbReference>
<dbReference type="AlphaFoldDB" id="A0A0G1CDF9"/>
<evidence type="ECO:0000256" key="2">
    <source>
        <dbReference type="ARBA" id="ARBA00022695"/>
    </source>
</evidence>
<dbReference type="InterPro" id="IPR014729">
    <property type="entry name" value="Rossmann-like_a/b/a_fold"/>
</dbReference>
<dbReference type="GO" id="GO:0016779">
    <property type="term" value="F:nucleotidyltransferase activity"/>
    <property type="evidence" value="ECO:0007669"/>
    <property type="project" value="UniProtKB-KW"/>
</dbReference>
<feature type="domain" description="Cytidyltransferase-like" evidence="3">
    <location>
        <begin position="26"/>
        <end position="129"/>
    </location>
</feature>
<evidence type="ECO:0000313" key="4">
    <source>
        <dbReference type="EMBL" id="KKS47663.1"/>
    </source>
</evidence>
<dbReference type="SUPFAM" id="SSF52374">
    <property type="entry name" value="Nucleotidylyl transferase"/>
    <property type="match status" value="1"/>
</dbReference>
<protein>
    <submittedName>
        <fullName evidence="4">Bifunctional protein HldE</fullName>
    </submittedName>
</protein>
<dbReference type="PANTHER" id="PTHR43793">
    <property type="entry name" value="FAD SYNTHASE"/>
    <property type="match status" value="1"/>
</dbReference>
<accession>A0A0G1CDF9</accession>
<evidence type="ECO:0000259" key="3">
    <source>
        <dbReference type="Pfam" id="PF01467"/>
    </source>
</evidence>
<keyword evidence="1" id="KW-0808">Transferase</keyword>
<gene>
    <name evidence="4" type="ORF">UV09_C0003G0008</name>
</gene>
<dbReference type="Pfam" id="PF01467">
    <property type="entry name" value="CTP_transf_like"/>
    <property type="match status" value="1"/>
</dbReference>
<proteinExistence type="predicted"/>
<keyword evidence="2" id="KW-0548">Nucleotidyltransferase</keyword>
<dbReference type="PANTHER" id="PTHR43793:SF1">
    <property type="entry name" value="FAD SYNTHASE"/>
    <property type="match status" value="1"/>
</dbReference>
<dbReference type="InterPro" id="IPR004821">
    <property type="entry name" value="Cyt_trans-like"/>
</dbReference>
<dbReference type="Proteomes" id="UP000034320">
    <property type="component" value="Unassembled WGS sequence"/>
</dbReference>